<feature type="transmembrane region" description="Helical" evidence="5">
    <location>
        <begin position="63"/>
        <end position="81"/>
    </location>
</feature>
<evidence type="ECO:0000256" key="2">
    <source>
        <dbReference type="ARBA" id="ARBA00022692"/>
    </source>
</evidence>
<evidence type="ECO:0000313" key="7">
    <source>
        <dbReference type="Proteomes" id="UP000192276"/>
    </source>
</evidence>
<dbReference type="PANTHER" id="PTHR11785:SF512">
    <property type="entry name" value="SOBREMESA, ISOFORM B"/>
    <property type="match status" value="1"/>
</dbReference>
<feature type="transmembrane region" description="Helical" evidence="5">
    <location>
        <begin position="101"/>
        <end position="119"/>
    </location>
</feature>
<evidence type="ECO:0000256" key="1">
    <source>
        <dbReference type="ARBA" id="ARBA00004141"/>
    </source>
</evidence>
<reference evidence="7" key="1">
    <citation type="submission" date="2016-04" db="EMBL/GenBank/DDBJ databases">
        <authorList>
            <person name="Chen L."/>
            <person name="Zhuang W."/>
            <person name="Wang G."/>
        </authorList>
    </citation>
    <scope>NUCLEOTIDE SEQUENCE [LARGE SCALE GENOMIC DNA]</scope>
    <source>
        <strain evidence="7">208</strain>
    </source>
</reference>
<dbReference type="PANTHER" id="PTHR11785">
    <property type="entry name" value="AMINO ACID TRANSPORTER"/>
    <property type="match status" value="1"/>
</dbReference>
<comment type="subcellular location">
    <subcellularLocation>
        <location evidence="1">Membrane</location>
        <topology evidence="1">Multi-pass membrane protein</topology>
    </subcellularLocation>
</comment>
<keyword evidence="2 5" id="KW-0812">Transmembrane</keyword>
<keyword evidence="3 5" id="KW-1133">Transmembrane helix</keyword>
<evidence type="ECO:0000256" key="3">
    <source>
        <dbReference type="ARBA" id="ARBA00022989"/>
    </source>
</evidence>
<dbReference type="Pfam" id="PF13520">
    <property type="entry name" value="AA_permease_2"/>
    <property type="match status" value="1"/>
</dbReference>
<feature type="transmembrane region" description="Helical" evidence="5">
    <location>
        <begin position="29"/>
        <end position="51"/>
    </location>
</feature>
<comment type="caution">
    <text evidence="6">The sequence shown here is derived from an EMBL/GenBank/DDBJ whole genome shotgun (WGS) entry which is preliminary data.</text>
</comment>
<organism evidence="6 7">
    <name type="scientific">Niastella populi</name>
    <dbReference type="NCBI Taxonomy" id="550983"/>
    <lineage>
        <taxon>Bacteria</taxon>
        <taxon>Pseudomonadati</taxon>
        <taxon>Bacteroidota</taxon>
        <taxon>Chitinophagia</taxon>
        <taxon>Chitinophagales</taxon>
        <taxon>Chitinophagaceae</taxon>
        <taxon>Niastella</taxon>
    </lineage>
</organism>
<dbReference type="InterPro" id="IPR002293">
    <property type="entry name" value="AA/rel_permease1"/>
</dbReference>
<dbReference type="STRING" id="550983.A4R26_25730"/>
<accession>A0A1V9FD30</accession>
<keyword evidence="7" id="KW-1185">Reference proteome</keyword>
<sequence>MAIVLVLGLTLVNYLSVRAGSSLQLVSTVIKMVVVALLIAGIFYSGNGTAANFINPSTHPKQGFSLAGGLVAALTGAFMAYDGWINITFLGGEIRHPQKNIFRSLVTGVFTCIIVYLLVNQAYLYALPVDKMAASPLVASDAIAVALGKTSGAIVAALIVICTLAPSMVMQWLRHV</sequence>
<evidence type="ECO:0000313" key="6">
    <source>
        <dbReference type="EMBL" id="OQP56300.1"/>
    </source>
</evidence>
<name>A0A1V9FD30_9BACT</name>
<proteinExistence type="predicted"/>
<gene>
    <name evidence="6" type="ORF">A4R26_25730</name>
</gene>
<evidence type="ECO:0000256" key="5">
    <source>
        <dbReference type="SAM" id="Phobius"/>
    </source>
</evidence>
<evidence type="ECO:0008006" key="8">
    <source>
        <dbReference type="Google" id="ProtNLM"/>
    </source>
</evidence>
<dbReference type="GO" id="GO:0015179">
    <property type="term" value="F:L-amino acid transmembrane transporter activity"/>
    <property type="evidence" value="ECO:0007669"/>
    <property type="project" value="TreeGrafter"/>
</dbReference>
<dbReference type="Gene3D" id="1.20.1740.10">
    <property type="entry name" value="Amino acid/polyamine transporter I"/>
    <property type="match status" value="1"/>
</dbReference>
<dbReference type="GO" id="GO:0016020">
    <property type="term" value="C:membrane"/>
    <property type="evidence" value="ECO:0007669"/>
    <property type="project" value="UniProtKB-SubCell"/>
</dbReference>
<dbReference type="EMBL" id="LWBP01000200">
    <property type="protein sequence ID" value="OQP56300.1"/>
    <property type="molecule type" value="Genomic_DNA"/>
</dbReference>
<dbReference type="Proteomes" id="UP000192276">
    <property type="component" value="Unassembled WGS sequence"/>
</dbReference>
<protein>
    <recommendedName>
        <fullName evidence="8">Amino acid permease/ SLC12A domain-containing protein</fullName>
    </recommendedName>
</protein>
<keyword evidence="4 5" id="KW-0472">Membrane</keyword>
<dbReference type="AlphaFoldDB" id="A0A1V9FD30"/>
<dbReference type="InterPro" id="IPR050598">
    <property type="entry name" value="AminoAcid_Transporter"/>
</dbReference>
<evidence type="ECO:0000256" key="4">
    <source>
        <dbReference type="ARBA" id="ARBA00023136"/>
    </source>
</evidence>